<evidence type="ECO:0000256" key="1">
    <source>
        <dbReference type="ARBA" id="ARBA00004141"/>
    </source>
</evidence>
<reference evidence="6 7" key="1">
    <citation type="submission" date="2017-09" db="EMBL/GenBank/DDBJ databases">
        <authorList>
            <consortium name="International Durum Wheat Genome Sequencing Consortium (IDWGSC)"/>
            <person name="Milanesi L."/>
        </authorList>
    </citation>
    <scope>NUCLEOTIDE SEQUENCE [LARGE SCALE GENOMIC DNA]</scope>
    <source>
        <strain evidence="7">cv. Svevo</strain>
    </source>
</reference>
<proteinExistence type="predicted"/>
<evidence type="ECO:0000313" key="7">
    <source>
        <dbReference type="Proteomes" id="UP000324705"/>
    </source>
</evidence>
<gene>
    <name evidence="6" type="ORF">TRITD_3Bv1G152470</name>
</gene>
<accession>A0A9R1S3U8</accession>
<dbReference type="InterPro" id="IPR036640">
    <property type="entry name" value="ABC1_TM_sf"/>
</dbReference>
<dbReference type="EMBL" id="LT934116">
    <property type="protein sequence ID" value="VAH78730.1"/>
    <property type="molecule type" value="Genomic_DNA"/>
</dbReference>
<dbReference type="InterPro" id="IPR039421">
    <property type="entry name" value="Type_1_exporter"/>
</dbReference>
<keyword evidence="4" id="KW-0472">Membrane</keyword>
<evidence type="ECO:0000256" key="4">
    <source>
        <dbReference type="ARBA" id="ARBA00023136"/>
    </source>
</evidence>
<dbReference type="Gene3D" id="1.20.1560.10">
    <property type="entry name" value="ABC transporter type 1, transmembrane domain"/>
    <property type="match status" value="1"/>
</dbReference>
<evidence type="ECO:0000313" key="6">
    <source>
        <dbReference type="EMBL" id="VAH78730.1"/>
    </source>
</evidence>
<evidence type="ECO:0000256" key="5">
    <source>
        <dbReference type="SAM" id="MobiDB-lite"/>
    </source>
</evidence>
<evidence type="ECO:0008006" key="8">
    <source>
        <dbReference type="Google" id="ProtNLM"/>
    </source>
</evidence>
<dbReference type="Proteomes" id="UP000324705">
    <property type="component" value="Chromosome 3B"/>
</dbReference>
<feature type="region of interest" description="Disordered" evidence="5">
    <location>
        <begin position="1"/>
        <end position="22"/>
    </location>
</feature>
<protein>
    <recommendedName>
        <fullName evidence="8">ABC transmembrane type-1 domain-containing protein</fullName>
    </recommendedName>
</protein>
<dbReference type="Gramene" id="TRITD3Bv1G152470.45">
    <property type="protein sequence ID" value="TRITD3Bv1G152470.45"/>
    <property type="gene ID" value="TRITD3Bv1G152470"/>
</dbReference>
<comment type="subcellular location">
    <subcellularLocation>
        <location evidence="1">Membrane</location>
        <topology evidence="1">Multi-pass membrane protein</topology>
    </subcellularLocation>
</comment>
<sequence length="123" mass="13438">MGDEAMRDRGEEEETGATKRKDAGATKKVAFFGMFRYATRADLALMGVGTVAAMVNGMSEPLMTVVFAAVIESFGGSDNSAVLHRVSKRCHAGQWLEKGSQHASDLSTSKLFSSRMFHSLMWR</sequence>
<dbReference type="GO" id="GO:0042626">
    <property type="term" value="F:ATPase-coupled transmembrane transporter activity"/>
    <property type="evidence" value="ECO:0007669"/>
    <property type="project" value="TreeGrafter"/>
</dbReference>
<dbReference type="AlphaFoldDB" id="A0A9R1S3U8"/>
<evidence type="ECO:0000256" key="3">
    <source>
        <dbReference type="ARBA" id="ARBA00022989"/>
    </source>
</evidence>
<organism evidence="6 7">
    <name type="scientific">Triticum turgidum subsp. durum</name>
    <name type="common">Durum wheat</name>
    <name type="synonym">Triticum durum</name>
    <dbReference type="NCBI Taxonomy" id="4567"/>
    <lineage>
        <taxon>Eukaryota</taxon>
        <taxon>Viridiplantae</taxon>
        <taxon>Streptophyta</taxon>
        <taxon>Embryophyta</taxon>
        <taxon>Tracheophyta</taxon>
        <taxon>Spermatophyta</taxon>
        <taxon>Magnoliopsida</taxon>
        <taxon>Liliopsida</taxon>
        <taxon>Poales</taxon>
        <taxon>Poaceae</taxon>
        <taxon>BOP clade</taxon>
        <taxon>Pooideae</taxon>
        <taxon>Triticodae</taxon>
        <taxon>Triticeae</taxon>
        <taxon>Triticinae</taxon>
        <taxon>Triticum</taxon>
    </lineage>
</organism>
<keyword evidence="2" id="KW-0812">Transmembrane</keyword>
<dbReference type="PANTHER" id="PTHR24222:SF60">
    <property type="entry name" value="ABC TRANSPORTER B FAMILY MEMBER 9"/>
    <property type="match status" value="1"/>
</dbReference>
<dbReference type="PANTHER" id="PTHR24222">
    <property type="entry name" value="ABC TRANSPORTER B FAMILY"/>
    <property type="match status" value="1"/>
</dbReference>
<evidence type="ECO:0000256" key="2">
    <source>
        <dbReference type="ARBA" id="ARBA00022692"/>
    </source>
</evidence>
<dbReference type="GO" id="GO:0005886">
    <property type="term" value="C:plasma membrane"/>
    <property type="evidence" value="ECO:0007669"/>
    <property type="project" value="TreeGrafter"/>
</dbReference>
<dbReference type="GO" id="GO:0005524">
    <property type="term" value="F:ATP binding"/>
    <property type="evidence" value="ECO:0007669"/>
    <property type="project" value="InterPro"/>
</dbReference>
<keyword evidence="7" id="KW-1185">Reference proteome</keyword>
<keyword evidence="3" id="KW-1133">Transmembrane helix</keyword>
<name>A0A9R1S3U8_TRITD</name>